<sequence>MNWTLAMANETVVFPRSCSLIVVGETKEGSPFCYEDSFTLLKGSAEELTVTLDAASIHPLEKLHHVCFIEFSFREQGILYYALVDLLHLETKRNVCTLTLTAPLELKQSQKRRYPRIALPTRTPVTSRIVGVREQISHQNVAFTGQILDLSSGGMAFMTSTRVFCPLELELSFVLPGIAQKITVYGEIVRVAHFSNDAYRVAVRFHRVPDSTAALMEEYCSASGADS</sequence>
<dbReference type="AlphaFoldDB" id="A0A081NTY8"/>
<evidence type="ECO:0000259" key="1">
    <source>
        <dbReference type="Pfam" id="PF07238"/>
    </source>
</evidence>
<name>A0A081NTY8_9BACL</name>
<dbReference type="EMBL" id="JNVM01000051">
    <property type="protein sequence ID" value="KEQ21911.1"/>
    <property type="molecule type" value="Genomic_DNA"/>
</dbReference>
<dbReference type="SUPFAM" id="SSF141371">
    <property type="entry name" value="PilZ domain-like"/>
    <property type="match status" value="1"/>
</dbReference>
<evidence type="ECO:0000313" key="2">
    <source>
        <dbReference type="EMBL" id="KEQ21911.1"/>
    </source>
</evidence>
<dbReference type="Gene3D" id="2.40.10.220">
    <property type="entry name" value="predicted glycosyltransferase like domains"/>
    <property type="match status" value="1"/>
</dbReference>
<dbReference type="GO" id="GO:0035438">
    <property type="term" value="F:cyclic-di-GMP binding"/>
    <property type="evidence" value="ECO:0007669"/>
    <property type="project" value="InterPro"/>
</dbReference>
<organism evidence="2 3">
    <name type="scientific">Paenibacillus tyrfis</name>
    <dbReference type="NCBI Taxonomy" id="1501230"/>
    <lineage>
        <taxon>Bacteria</taxon>
        <taxon>Bacillati</taxon>
        <taxon>Bacillota</taxon>
        <taxon>Bacilli</taxon>
        <taxon>Bacillales</taxon>
        <taxon>Paenibacillaceae</taxon>
        <taxon>Paenibacillus</taxon>
    </lineage>
</organism>
<evidence type="ECO:0000313" key="3">
    <source>
        <dbReference type="Proteomes" id="UP000028123"/>
    </source>
</evidence>
<dbReference type="OrthoDB" id="2563492at2"/>
<proteinExistence type="predicted"/>
<dbReference type="RefSeq" id="WP_036692897.1">
    <property type="nucleotide sequence ID" value="NZ_FYEP01000030.1"/>
</dbReference>
<comment type="caution">
    <text evidence="2">The sequence shown here is derived from an EMBL/GenBank/DDBJ whole genome shotgun (WGS) entry which is preliminary data.</text>
</comment>
<keyword evidence="3" id="KW-1185">Reference proteome</keyword>
<dbReference type="eggNOG" id="ENOG50305EH">
    <property type="taxonomic scope" value="Bacteria"/>
</dbReference>
<accession>A0A081NTY8</accession>
<dbReference type="Proteomes" id="UP000028123">
    <property type="component" value="Unassembled WGS sequence"/>
</dbReference>
<dbReference type="Pfam" id="PF07238">
    <property type="entry name" value="PilZ"/>
    <property type="match status" value="1"/>
</dbReference>
<feature type="domain" description="PilZ" evidence="1">
    <location>
        <begin position="110"/>
        <end position="220"/>
    </location>
</feature>
<gene>
    <name evidence="2" type="ORF">ET33_30015</name>
</gene>
<dbReference type="InterPro" id="IPR009875">
    <property type="entry name" value="PilZ_domain"/>
</dbReference>
<reference evidence="2 3" key="1">
    <citation type="submission" date="2014-06" db="EMBL/GenBank/DDBJ databases">
        <title>Draft genome sequence of Paenibacillus sp. MSt1.</title>
        <authorList>
            <person name="Aw Y.K."/>
            <person name="Ong K.S."/>
            <person name="Gan H.M."/>
            <person name="Lee S.M."/>
        </authorList>
    </citation>
    <scope>NUCLEOTIDE SEQUENCE [LARGE SCALE GENOMIC DNA]</scope>
    <source>
        <strain evidence="2 3">MSt1</strain>
    </source>
</reference>
<protein>
    <recommendedName>
        <fullName evidence="1">PilZ domain-containing protein</fullName>
    </recommendedName>
</protein>